<comment type="caution">
    <text evidence="11">The sequence shown here is derived from an EMBL/GenBank/DDBJ whole genome shotgun (WGS) entry which is preliminary data.</text>
</comment>
<keyword evidence="6" id="KW-0675">Receptor</keyword>
<feature type="region of interest" description="Disordered" evidence="8">
    <location>
        <begin position="432"/>
        <end position="463"/>
    </location>
</feature>
<dbReference type="AlphaFoldDB" id="A0A9D4GQM1"/>
<dbReference type="InterPro" id="IPR000276">
    <property type="entry name" value="GPCR_Rhodpsn"/>
</dbReference>
<dbReference type="Pfam" id="PF00001">
    <property type="entry name" value="7tm_1"/>
    <property type="match status" value="1"/>
</dbReference>
<dbReference type="GO" id="GO:0005886">
    <property type="term" value="C:plasma membrane"/>
    <property type="evidence" value="ECO:0007669"/>
    <property type="project" value="TreeGrafter"/>
</dbReference>
<keyword evidence="3 9" id="KW-1133">Transmembrane helix</keyword>
<evidence type="ECO:0000256" key="2">
    <source>
        <dbReference type="ARBA" id="ARBA00022692"/>
    </source>
</evidence>
<evidence type="ECO:0000259" key="10">
    <source>
        <dbReference type="PROSITE" id="PS50262"/>
    </source>
</evidence>
<dbReference type="InterPro" id="IPR017452">
    <property type="entry name" value="GPCR_Rhodpsn_7TM"/>
</dbReference>
<feature type="transmembrane region" description="Helical" evidence="9">
    <location>
        <begin position="305"/>
        <end position="327"/>
    </location>
</feature>
<keyword evidence="7" id="KW-0807">Transducer</keyword>
<evidence type="ECO:0000256" key="4">
    <source>
        <dbReference type="ARBA" id="ARBA00023040"/>
    </source>
</evidence>
<reference evidence="11" key="1">
    <citation type="journal article" date="2019" name="bioRxiv">
        <title>The Genome of the Zebra Mussel, Dreissena polymorpha: A Resource for Invasive Species Research.</title>
        <authorList>
            <person name="McCartney M.A."/>
            <person name="Auch B."/>
            <person name="Kono T."/>
            <person name="Mallez S."/>
            <person name="Zhang Y."/>
            <person name="Obille A."/>
            <person name="Becker A."/>
            <person name="Abrahante J.E."/>
            <person name="Garbe J."/>
            <person name="Badalamenti J.P."/>
            <person name="Herman A."/>
            <person name="Mangelson H."/>
            <person name="Liachko I."/>
            <person name="Sullivan S."/>
            <person name="Sone E.D."/>
            <person name="Koren S."/>
            <person name="Silverstein K.A.T."/>
            <person name="Beckman K.B."/>
            <person name="Gohl D.M."/>
        </authorList>
    </citation>
    <scope>NUCLEOTIDE SEQUENCE</scope>
    <source>
        <strain evidence="11">Duluth1</strain>
        <tissue evidence="11">Whole animal</tissue>
    </source>
</reference>
<protein>
    <recommendedName>
        <fullName evidence="10">G-protein coupled receptors family 1 profile domain-containing protein</fullName>
    </recommendedName>
</protein>
<feature type="transmembrane region" description="Helical" evidence="9">
    <location>
        <begin position="262"/>
        <end position="285"/>
    </location>
</feature>
<dbReference type="PANTHER" id="PTHR24243:SF230">
    <property type="entry name" value="G-PROTEIN COUPLED RECEPTORS FAMILY 1 PROFILE DOMAIN-CONTAINING PROTEIN"/>
    <property type="match status" value="1"/>
</dbReference>
<dbReference type="PANTHER" id="PTHR24243">
    <property type="entry name" value="G-PROTEIN COUPLED RECEPTOR"/>
    <property type="match status" value="1"/>
</dbReference>
<evidence type="ECO:0000313" key="11">
    <source>
        <dbReference type="EMBL" id="KAH3818222.1"/>
    </source>
</evidence>
<feature type="domain" description="G-protein coupled receptors family 1 profile" evidence="10">
    <location>
        <begin position="58"/>
        <end position="325"/>
    </location>
</feature>
<feature type="compositionally biased region" description="Polar residues" evidence="8">
    <location>
        <begin position="443"/>
        <end position="459"/>
    </location>
</feature>
<dbReference type="EMBL" id="JAIWYP010000005">
    <property type="protein sequence ID" value="KAH3818222.1"/>
    <property type="molecule type" value="Genomic_DNA"/>
</dbReference>
<feature type="transmembrane region" description="Helical" evidence="9">
    <location>
        <begin position="78"/>
        <end position="101"/>
    </location>
</feature>
<accession>A0A9D4GQM1</accession>
<dbReference type="PROSITE" id="PS50262">
    <property type="entry name" value="G_PROTEIN_RECEP_F1_2"/>
    <property type="match status" value="1"/>
</dbReference>
<evidence type="ECO:0000256" key="6">
    <source>
        <dbReference type="ARBA" id="ARBA00023170"/>
    </source>
</evidence>
<evidence type="ECO:0000256" key="5">
    <source>
        <dbReference type="ARBA" id="ARBA00023136"/>
    </source>
</evidence>
<dbReference type="SUPFAM" id="SSF81321">
    <property type="entry name" value="Family A G protein-coupled receptor-like"/>
    <property type="match status" value="1"/>
</dbReference>
<dbReference type="Gene3D" id="1.20.1070.10">
    <property type="entry name" value="Rhodopsin 7-helix transmembrane proteins"/>
    <property type="match status" value="1"/>
</dbReference>
<dbReference type="Proteomes" id="UP000828390">
    <property type="component" value="Unassembled WGS sequence"/>
</dbReference>
<evidence type="ECO:0000256" key="9">
    <source>
        <dbReference type="SAM" id="Phobius"/>
    </source>
</evidence>
<keyword evidence="5 9" id="KW-0472">Membrane</keyword>
<evidence type="ECO:0000256" key="7">
    <source>
        <dbReference type="ARBA" id="ARBA00023224"/>
    </source>
</evidence>
<dbReference type="GO" id="GO:0004930">
    <property type="term" value="F:G protein-coupled receptor activity"/>
    <property type="evidence" value="ECO:0007669"/>
    <property type="project" value="UniProtKB-KW"/>
</dbReference>
<organism evidence="11 12">
    <name type="scientific">Dreissena polymorpha</name>
    <name type="common">Zebra mussel</name>
    <name type="synonym">Mytilus polymorpha</name>
    <dbReference type="NCBI Taxonomy" id="45954"/>
    <lineage>
        <taxon>Eukaryota</taxon>
        <taxon>Metazoa</taxon>
        <taxon>Spiralia</taxon>
        <taxon>Lophotrochozoa</taxon>
        <taxon>Mollusca</taxon>
        <taxon>Bivalvia</taxon>
        <taxon>Autobranchia</taxon>
        <taxon>Heteroconchia</taxon>
        <taxon>Euheterodonta</taxon>
        <taxon>Imparidentia</taxon>
        <taxon>Neoheterodontei</taxon>
        <taxon>Myida</taxon>
        <taxon>Dreissenoidea</taxon>
        <taxon>Dreissenidae</taxon>
        <taxon>Dreissena</taxon>
    </lineage>
</organism>
<proteinExistence type="predicted"/>
<evidence type="ECO:0000313" key="12">
    <source>
        <dbReference type="Proteomes" id="UP000828390"/>
    </source>
</evidence>
<gene>
    <name evidence="11" type="ORF">DPMN_119821</name>
</gene>
<evidence type="ECO:0000256" key="1">
    <source>
        <dbReference type="ARBA" id="ARBA00004141"/>
    </source>
</evidence>
<evidence type="ECO:0000256" key="8">
    <source>
        <dbReference type="SAM" id="MobiDB-lite"/>
    </source>
</evidence>
<feature type="transmembrane region" description="Helical" evidence="9">
    <location>
        <begin position="217"/>
        <end position="241"/>
    </location>
</feature>
<evidence type="ECO:0000256" key="3">
    <source>
        <dbReference type="ARBA" id="ARBA00022989"/>
    </source>
</evidence>
<sequence length="622" mass="70142">MMDKTEVPYDVKADDHVTATRGHVTESTTHVDVTRRQTLSVFINLLMPPVLVTVGVTCGAMTILTMRTKYFRRVSASVYLKTGALNDILALLILLTAHWLYLNQPAAFVRTESSHLMCKFFNFYGPGNNDFGMLLTVAMTAERALAVASPFGVAKYLSVKRAWRIVLGLLCFSVIKNSHLLLSSDLVPEGRTDRLCDTFPERIGPAYKAFLYDVWPWIHVTFVLLCGLALVVNNFVILYFVYQSQADRFSGGQTWRHLVPMLIGESVLLIALTFPFTLHLALLAIRLKYDSTIYTDPHKASAETLVFSVTFYMLYSNKCANFFMFCATGSRFRDGLTSALMDCVYKRKSRTMLSSSSVPSELFKKKAKLSKSNANQVHHLQLCKTDITATESPERYTICETLEASKIITESAKLILDPRLLIESSVKTRSIRHNKHTSEHSGHNQTEALENCSDTTSETKTGHMEDDQVQRMNPCNVMTHRNTNQNGSLDSNAASESIEHNCVKNPNAPLEPKENCETTPASFELIRNKDPIVSYEPNTNCEVIPLRELKYLEKGVNTGGEDSDLFVGMTFCDKETQTNPIESTENKDEYVCQKIQLGDDLFLRKETNHVTKQTNEMYSFYI</sequence>
<comment type="subcellular location">
    <subcellularLocation>
        <location evidence="1">Membrane</location>
        <topology evidence="1">Multi-pass membrane protein</topology>
    </subcellularLocation>
</comment>
<keyword evidence="4" id="KW-0297">G-protein coupled receptor</keyword>
<feature type="transmembrane region" description="Helical" evidence="9">
    <location>
        <begin position="41"/>
        <end position="66"/>
    </location>
</feature>
<keyword evidence="2 9" id="KW-0812">Transmembrane</keyword>
<reference evidence="11" key="2">
    <citation type="submission" date="2020-11" db="EMBL/GenBank/DDBJ databases">
        <authorList>
            <person name="McCartney M.A."/>
            <person name="Auch B."/>
            <person name="Kono T."/>
            <person name="Mallez S."/>
            <person name="Becker A."/>
            <person name="Gohl D.M."/>
            <person name="Silverstein K.A.T."/>
            <person name="Koren S."/>
            <person name="Bechman K.B."/>
            <person name="Herman A."/>
            <person name="Abrahante J.E."/>
            <person name="Garbe J."/>
        </authorList>
    </citation>
    <scope>NUCLEOTIDE SEQUENCE</scope>
    <source>
        <strain evidence="11">Duluth1</strain>
        <tissue evidence="11">Whole animal</tissue>
    </source>
</reference>
<name>A0A9D4GQM1_DREPO</name>
<keyword evidence="12" id="KW-1185">Reference proteome</keyword>